<gene>
    <name evidence="2" type="ORF">PSYICH_LOCUS12052</name>
</gene>
<feature type="compositionally biased region" description="Acidic residues" evidence="1">
    <location>
        <begin position="72"/>
        <end position="94"/>
    </location>
</feature>
<name>A0A9P0GI35_9CUCU</name>
<dbReference type="Proteomes" id="UP001153636">
    <property type="component" value="Chromosome 6"/>
</dbReference>
<accession>A0A9P0GI35</accession>
<organism evidence="2 3">
    <name type="scientific">Psylliodes chrysocephalus</name>
    <dbReference type="NCBI Taxonomy" id="3402493"/>
    <lineage>
        <taxon>Eukaryota</taxon>
        <taxon>Metazoa</taxon>
        <taxon>Ecdysozoa</taxon>
        <taxon>Arthropoda</taxon>
        <taxon>Hexapoda</taxon>
        <taxon>Insecta</taxon>
        <taxon>Pterygota</taxon>
        <taxon>Neoptera</taxon>
        <taxon>Endopterygota</taxon>
        <taxon>Coleoptera</taxon>
        <taxon>Polyphaga</taxon>
        <taxon>Cucujiformia</taxon>
        <taxon>Chrysomeloidea</taxon>
        <taxon>Chrysomelidae</taxon>
        <taxon>Galerucinae</taxon>
        <taxon>Alticini</taxon>
        <taxon>Psylliodes</taxon>
    </lineage>
</organism>
<feature type="region of interest" description="Disordered" evidence="1">
    <location>
        <begin position="54"/>
        <end position="99"/>
    </location>
</feature>
<proteinExistence type="predicted"/>
<dbReference type="EMBL" id="OV651818">
    <property type="protein sequence ID" value="CAH1111606.1"/>
    <property type="molecule type" value="Genomic_DNA"/>
</dbReference>
<evidence type="ECO:0000313" key="3">
    <source>
        <dbReference type="Proteomes" id="UP001153636"/>
    </source>
</evidence>
<protein>
    <submittedName>
        <fullName evidence="2">Uncharacterized protein</fullName>
    </submittedName>
</protein>
<dbReference type="AlphaFoldDB" id="A0A9P0GI35"/>
<evidence type="ECO:0000256" key="1">
    <source>
        <dbReference type="SAM" id="MobiDB-lite"/>
    </source>
</evidence>
<evidence type="ECO:0000313" key="2">
    <source>
        <dbReference type="EMBL" id="CAH1111606.1"/>
    </source>
</evidence>
<keyword evidence="3" id="KW-1185">Reference proteome</keyword>
<reference evidence="2" key="1">
    <citation type="submission" date="2022-01" db="EMBL/GenBank/DDBJ databases">
        <authorList>
            <person name="King R."/>
        </authorList>
    </citation>
    <scope>NUCLEOTIDE SEQUENCE</scope>
</reference>
<sequence length="139" mass="15888">MIKLISWEPGNANKLTDAELAYYLENDADDIGSARETDTYYIESEDFEKEILHESELDSDSEQSVDQNVEKSDDENMVDSDDENMVDSDDENMNDQDFFLGRDKQTKLYTNPIIPKFSKIGTQNIIKILPGLIHIARSS</sequence>